<dbReference type="InterPro" id="IPR003661">
    <property type="entry name" value="HisK_dim/P_dom"/>
</dbReference>
<dbReference type="InterPro" id="IPR050351">
    <property type="entry name" value="BphY/WalK/GraS-like"/>
</dbReference>
<evidence type="ECO:0000313" key="15">
    <source>
        <dbReference type="Proteomes" id="UP000068382"/>
    </source>
</evidence>
<dbReference type="InterPro" id="IPR036890">
    <property type="entry name" value="HATPase_C_sf"/>
</dbReference>
<gene>
    <name evidence="14" type="primary">cph1_9</name>
    <name evidence="14" type="ORF">TRIHO_32240</name>
</gene>
<dbReference type="InterPro" id="IPR000700">
    <property type="entry name" value="PAS-assoc_C"/>
</dbReference>
<dbReference type="InterPro" id="IPR003660">
    <property type="entry name" value="HAMP_dom"/>
</dbReference>
<dbReference type="Pfam" id="PF00512">
    <property type="entry name" value="HisKA"/>
    <property type="match status" value="1"/>
</dbReference>
<keyword evidence="5 14" id="KW-0808">Transferase</keyword>
<dbReference type="SUPFAM" id="SSF47384">
    <property type="entry name" value="Homodimeric domain of signal transducing histidine kinase"/>
    <property type="match status" value="1"/>
</dbReference>
<dbReference type="InterPro" id="IPR035965">
    <property type="entry name" value="PAS-like_dom_sf"/>
</dbReference>
<dbReference type="Gene3D" id="6.10.340.10">
    <property type="match status" value="1"/>
</dbReference>
<feature type="coiled-coil region" evidence="8">
    <location>
        <begin position="579"/>
        <end position="606"/>
    </location>
</feature>
<feature type="domain" description="PAC" evidence="12">
    <location>
        <begin position="476"/>
        <end position="526"/>
    </location>
</feature>
<dbReference type="PANTHER" id="PTHR42878">
    <property type="entry name" value="TWO-COMPONENT HISTIDINE KINASE"/>
    <property type="match status" value="1"/>
</dbReference>
<keyword evidence="15" id="KW-1185">Reference proteome</keyword>
<dbReference type="AlphaFoldDB" id="A0A132BW11"/>
<dbReference type="PRINTS" id="PR00344">
    <property type="entry name" value="BCTRLSENSOR"/>
</dbReference>
<dbReference type="PROSITE" id="PS50109">
    <property type="entry name" value="HIS_KIN"/>
    <property type="match status" value="1"/>
</dbReference>
<dbReference type="SMART" id="SM00091">
    <property type="entry name" value="PAS"/>
    <property type="match status" value="1"/>
</dbReference>
<dbReference type="Gene3D" id="3.30.565.10">
    <property type="entry name" value="Histidine kinase-like ATPase, C-terminal domain"/>
    <property type="match status" value="1"/>
</dbReference>
<evidence type="ECO:0000256" key="9">
    <source>
        <dbReference type="SAM" id="MobiDB-lite"/>
    </source>
</evidence>
<feature type="domain" description="PAS" evidence="11">
    <location>
        <begin position="399"/>
        <end position="453"/>
    </location>
</feature>
<comment type="subcellular location">
    <subcellularLocation>
        <location evidence="2">Membrane</location>
    </subcellularLocation>
</comment>
<keyword evidence="6" id="KW-0418">Kinase</keyword>
<dbReference type="GO" id="GO:0007234">
    <property type="term" value="P:osmosensory signaling via phosphorelay pathway"/>
    <property type="evidence" value="ECO:0007669"/>
    <property type="project" value="TreeGrafter"/>
</dbReference>
<dbReference type="GO" id="GO:0016020">
    <property type="term" value="C:membrane"/>
    <property type="evidence" value="ECO:0007669"/>
    <property type="project" value="UniProtKB-SubCell"/>
</dbReference>
<dbReference type="SMART" id="SM00387">
    <property type="entry name" value="HATPase_c"/>
    <property type="match status" value="1"/>
</dbReference>
<dbReference type="PROSITE" id="PS50112">
    <property type="entry name" value="PAS"/>
    <property type="match status" value="1"/>
</dbReference>
<dbReference type="Pfam" id="PF13426">
    <property type="entry name" value="PAS_9"/>
    <property type="match status" value="1"/>
</dbReference>
<dbReference type="InterPro" id="IPR004358">
    <property type="entry name" value="Sig_transdc_His_kin-like_C"/>
</dbReference>
<dbReference type="GO" id="GO:0000155">
    <property type="term" value="F:phosphorelay sensor kinase activity"/>
    <property type="evidence" value="ECO:0007669"/>
    <property type="project" value="InterPro"/>
</dbReference>
<dbReference type="CDD" id="cd00130">
    <property type="entry name" value="PAS"/>
    <property type="match status" value="1"/>
</dbReference>
<name>A0A132BW11_9RHOB</name>
<sequence>MTRHFNLTFRGKLIALCLTVVILSVSAMLAISFRQLETFGQQAANHRLAMEAELNSRLIAKPFQRMLHDAQALAMTPPFERMRQGAAEDPPASMPTPKTAAPPDTASPQTPLAEQMLSLLKANPHYDQVSVIDLVGQAGTRTQVQHFGAAMRSETPERHRWEQSDPAFALLERGPAFYFARPAPGDDTDKDVPIRRALNVVQPLLDISGNVIAAIVITANYRRLLLTAAPMPSTGHQLRVVNANGDFLIFQDDGTPSRLFQSTATNLKPFVGHHWTPDPNGPLKFESETTAYFHEVAIPDHASPFRIVVATSAPHNVLHAASNDALNNNLAVTGLLIAATLVLTWSVSHVFTAPLAHLVASIRELPNTENAIALPAETQDEIGQLSRAFVDLTNDLITRSSQMVAIFECAVDGILTVRPDGVILNANPAATEMFGYTPDALIGQHLDLLIPQEFRGHHAGYLATNNFDSLRRQMAPNRDVHGLRRDGSLFDVEVSISQVLADSGNAFIAIMRDVSSRKAAENRLEQTVTDLEAAKAELERSNIELDTFAYVASHDLKAPLRVIRNAATWLEQDLAEHLTEDTRESMDLLQSRVERMEQLLTDLLAHSRIGKEEQDQVVISGQELLEQIFDLISIPDSFSISYDDALAQAQLAAMPLRNVLLNLVSNAIKHHDRQDGHVHIGFAEDEDMFIFSITDDGPGIAPKYHQKIFQMFQTLRPRDEVEGSGMGLAMVEKTVSTVGGQIALTSAPGEGSCFRVTWPRPVAMPQQNTDQVA</sequence>
<evidence type="ECO:0000259" key="12">
    <source>
        <dbReference type="PROSITE" id="PS50113"/>
    </source>
</evidence>
<protein>
    <recommendedName>
        <fullName evidence="3">histidine kinase</fullName>
        <ecNumber evidence="3">2.7.13.3</ecNumber>
    </recommendedName>
</protein>
<dbReference type="Pfam" id="PF02518">
    <property type="entry name" value="HATPase_c"/>
    <property type="match status" value="1"/>
</dbReference>
<evidence type="ECO:0000313" key="14">
    <source>
        <dbReference type="EMBL" id="KUP91920.1"/>
    </source>
</evidence>
<dbReference type="NCBIfam" id="TIGR00229">
    <property type="entry name" value="sensory_box"/>
    <property type="match status" value="1"/>
</dbReference>
<dbReference type="SMART" id="SM00388">
    <property type="entry name" value="HisKA"/>
    <property type="match status" value="1"/>
</dbReference>
<dbReference type="Gene3D" id="1.10.287.130">
    <property type="match status" value="1"/>
</dbReference>
<dbReference type="EMBL" id="LPUY01000082">
    <property type="protein sequence ID" value="KUP91920.1"/>
    <property type="molecule type" value="Genomic_DNA"/>
</dbReference>
<dbReference type="EC" id="2.7.13.3" evidence="3"/>
<dbReference type="GO" id="GO:0000156">
    <property type="term" value="F:phosphorelay response regulator activity"/>
    <property type="evidence" value="ECO:0007669"/>
    <property type="project" value="TreeGrafter"/>
</dbReference>
<evidence type="ECO:0000256" key="2">
    <source>
        <dbReference type="ARBA" id="ARBA00004370"/>
    </source>
</evidence>
<keyword evidence="7" id="KW-0472">Membrane</keyword>
<dbReference type="Proteomes" id="UP000068382">
    <property type="component" value="Unassembled WGS sequence"/>
</dbReference>
<evidence type="ECO:0000256" key="6">
    <source>
        <dbReference type="ARBA" id="ARBA00022777"/>
    </source>
</evidence>
<feature type="region of interest" description="Disordered" evidence="9">
    <location>
        <begin position="83"/>
        <end position="109"/>
    </location>
</feature>
<dbReference type="PROSITE" id="PS50113">
    <property type="entry name" value="PAC"/>
    <property type="match status" value="1"/>
</dbReference>
<evidence type="ECO:0000259" key="13">
    <source>
        <dbReference type="PROSITE" id="PS50885"/>
    </source>
</evidence>
<dbReference type="PANTHER" id="PTHR42878:SF15">
    <property type="entry name" value="BACTERIOPHYTOCHROME"/>
    <property type="match status" value="1"/>
</dbReference>
<keyword evidence="8" id="KW-0175">Coiled coil</keyword>
<accession>A0A132BW11</accession>
<comment type="caution">
    <text evidence="14">The sequence shown here is derived from an EMBL/GenBank/DDBJ whole genome shotgun (WGS) entry which is preliminary data.</text>
</comment>
<organism evidence="14 15">
    <name type="scientific">Tritonibacter horizontis</name>
    <dbReference type="NCBI Taxonomy" id="1768241"/>
    <lineage>
        <taxon>Bacteria</taxon>
        <taxon>Pseudomonadati</taxon>
        <taxon>Pseudomonadota</taxon>
        <taxon>Alphaproteobacteria</taxon>
        <taxon>Rhodobacterales</taxon>
        <taxon>Paracoccaceae</taxon>
        <taxon>Tritonibacter</taxon>
    </lineage>
</organism>
<evidence type="ECO:0000259" key="11">
    <source>
        <dbReference type="PROSITE" id="PS50112"/>
    </source>
</evidence>
<evidence type="ECO:0000259" key="10">
    <source>
        <dbReference type="PROSITE" id="PS50109"/>
    </source>
</evidence>
<dbReference type="InterPro" id="IPR036097">
    <property type="entry name" value="HisK_dim/P_sf"/>
</dbReference>
<dbReference type="OrthoDB" id="9795133at2"/>
<dbReference type="InterPro" id="IPR000014">
    <property type="entry name" value="PAS"/>
</dbReference>
<evidence type="ECO:0000256" key="7">
    <source>
        <dbReference type="ARBA" id="ARBA00023136"/>
    </source>
</evidence>
<dbReference type="InterPro" id="IPR003594">
    <property type="entry name" value="HATPase_dom"/>
</dbReference>
<feature type="domain" description="Histidine kinase" evidence="10">
    <location>
        <begin position="551"/>
        <end position="762"/>
    </location>
</feature>
<evidence type="ECO:0000256" key="5">
    <source>
        <dbReference type="ARBA" id="ARBA00022679"/>
    </source>
</evidence>
<dbReference type="SUPFAM" id="SSF55874">
    <property type="entry name" value="ATPase domain of HSP90 chaperone/DNA topoisomerase II/histidine kinase"/>
    <property type="match status" value="1"/>
</dbReference>
<evidence type="ECO:0000256" key="8">
    <source>
        <dbReference type="SAM" id="Coils"/>
    </source>
</evidence>
<dbReference type="CDD" id="cd06225">
    <property type="entry name" value="HAMP"/>
    <property type="match status" value="1"/>
</dbReference>
<feature type="compositionally biased region" description="Low complexity" evidence="9">
    <location>
        <begin position="95"/>
        <end position="108"/>
    </location>
</feature>
<evidence type="ECO:0000256" key="4">
    <source>
        <dbReference type="ARBA" id="ARBA00022553"/>
    </source>
</evidence>
<comment type="catalytic activity">
    <reaction evidence="1">
        <text>ATP + protein L-histidine = ADP + protein N-phospho-L-histidine.</text>
        <dbReference type="EC" id="2.7.13.3"/>
    </reaction>
</comment>
<dbReference type="SUPFAM" id="SSF55785">
    <property type="entry name" value="PYP-like sensor domain (PAS domain)"/>
    <property type="match status" value="1"/>
</dbReference>
<keyword evidence="4" id="KW-0597">Phosphoprotein</keyword>
<feature type="coiled-coil region" evidence="8">
    <location>
        <begin position="517"/>
        <end position="544"/>
    </location>
</feature>
<dbReference type="InterPro" id="IPR005467">
    <property type="entry name" value="His_kinase_dom"/>
</dbReference>
<feature type="domain" description="HAMP" evidence="13">
    <location>
        <begin position="349"/>
        <end position="401"/>
    </location>
</feature>
<reference evidence="14 15" key="1">
    <citation type="submission" date="2015-12" db="EMBL/GenBank/DDBJ databases">
        <title>Genome sequence of the marine Rhodobacteraceae strain O3.65, Candidatus Tritonibacter horizontis.</title>
        <authorList>
            <person name="Poehlein A."/>
            <person name="Giebel H.A."/>
            <person name="Voget S."/>
            <person name="Brinkhoff T."/>
        </authorList>
    </citation>
    <scope>NUCLEOTIDE SEQUENCE [LARGE SCALE GENOMIC DNA]</scope>
    <source>
        <strain evidence="14 15">O3.65</strain>
    </source>
</reference>
<dbReference type="Gene3D" id="3.30.450.20">
    <property type="entry name" value="PAS domain"/>
    <property type="match status" value="1"/>
</dbReference>
<dbReference type="CDD" id="cd00082">
    <property type="entry name" value="HisKA"/>
    <property type="match status" value="1"/>
</dbReference>
<dbReference type="GO" id="GO:0030295">
    <property type="term" value="F:protein kinase activator activity"/>
    <property type="evidence" value="ECO:0007669"/>
    <property type="project" value="TreeGrafter"/>
</dbReference>
<evidence type="ECO:0000256" key="1">
    <source>
        <dbReference type="ARBA" id="ARBA00000085"/>
    </source>
</evidence>
<evidence type="ECO:0000256" key="3">
    <source>
        <dbReference type="ARBA" id="ARBA00012438"/>
    </source>
</evidence>
<proteinExistence type="predicted"/>
<dbReference type="PROSITE" id="PS50885">
    <property type="entry name" value="HAMP"/>
    <property type="match status" value="1"/>
</dbReference>